<dbReference type="RefSeq" id="WP_091402985.1">
    <property type="nucleotide sequence ID" value="NZ_FMYV01000002.1"/>
</dbReference>
<dbReference type="PIRSF" id="PIRSF039102">
    <property type="entry name" value="Ddl/VanB"/>
    <property type="match status" value="1"/>
</dbReference>
<dbReference type="InterPro" id="IPR013815">
    <property type="entry name" value="ATP_grasp_subdomain_1"/>
</dbReference>
<dbReference type="GO" id="GO:0005737">
    <property type="term" value="C:cytoplasm"/>
    <property type="evidence" value="ECO:0007669"/>
    <property type="project" value="UniProtKB-SubCell"/>
</dbReference>
<dbReference type="PROSITE" id="PS00843">
    <property type="entry name" value="DALA_DALA_LIGASE_1"/>
    <property type="match status" value="1"/>
</dbReference>
<evidence type="ECO:0000256" key="10">
    <source>
        <dbReference type="PIRSR" id="PIRSR039102-1"/>
    </source>
</evidence>
<keyword evidence="9" id="KW-0961">Cell wall biogenesis/degradation</keyword>
<comment type="subcellular location">
    <subcellularLocation>
        <location evidence="1">Cytoplasm</location>
    </subcellularLocation>
</comment>
<keyword evidence="8" id="KW-0573">Peptidoglycan synthesis</keyword>
<dbReference type="InterPro" id="IPR011761">
    <property type="entry name" value="ATP-grasp"/>
</dbReference>
<evidence type="ECO:0000256" key="1">
    <source>
        <dbReference type="ARBA" id="ARBA00004496"/>
    </source>
</evidence>
<keyword evidence="4 14" id="KW-0436">Ligase</keyword>
<evidence type="ECO:0000256" key="8">
    <source>
        <dbReference type="ARBA" id="ARBA00022984"/>
    </source>
</evidence>
<comment type="similarity">
    <text evidence="2">Belongs to the D-alanine--D-alanine ligase family.</text>
</comment>
<dbReference type="InterPro" id="IPR016185">
    <property type="entry name" value="PreATP-grasp_dom_sf"/>
</dbReference>
<dbReference type="GO" id="GO:0008716">
    <property type="term" value="F:D-alanine-D-alanine ligase activity"/>
    <property type="evidence" value="ECO:0007669"/>
    <property type="project" value="InterPro"/>
</dbReference>
<dbReference type="InterPro" id="IPR011095">
    <property type="entry name" value="Dala_Dala_lig_C"/>
</dbReference>
<dbReference type="Gene3D" id="3.40.50.20">
    <property type="match status" value="1"/>
</dbReference>
<evidence type="ECO:0000256" key="9">
    <source>
        <dbReference type="ARBA" id="ARBA00023316"/>
    </source>
</evidence>
<comment type="cofactor">
    <cofactor evidence="11">
        <name>Mg(2+)</name>
        <dbReference type="ChEBI" id="CHEBI:18420"/>
    </cofactor>
    <cofactor evidence="11">
        <name>Mn(2+)</name>
        <dbReference type="ChEBI" id="CHEBI:29035"/>
    </cofactor>
    <text evidence="11">Binds 2 magnesium or manganese ions per subunit.</text>
</comment>
<dbReference type="GO" id="GO:0071555">
    <property type="term" value="P:cell wall organization"/>
    <property type="evidence" value="ECO:0007669"/>
    <property type="project" value="UniProtKB-KW"/>
</dbReference>
<feature type="active site" evidence="10">
    <location>
        <position position="268"/>
    </location>
</feature>
<keyword evidence="11" id="KW-0460">Magnesium</keyword>
<protein>
    <submittedName>
        <fullName evidence="14">D-alanine--D-alanine ligase</fullName>
    </submittedName>
</protein>
<feature type="binding site" evidence="11">
    <location>
        <position position="259"/>
    </location>
    <ligand>
        <name>Mg(2+)</name>
        <dbReference type="ChEBI" id="CHEBI:18420"/>
        <label>2</label>
    </ligand>
</feature>
<proteinExistence type="inferred from homology"/>
<dbReference type="STRING" id="28234.SAMN04488588_0787"/>
<keyword evidence="11" id="KW-0479">Metal-binding</keyword>
<dbReference type="GO" id="GO:0008360">
    <property type="term" value="P:regulation of cell shape"/>
    <property type="evidence" value="ECO:0007669"/>
    <property type="project" value="UniProtKB-KW"/>
</dbReference>
<feature type="binding site" evidence="11">
    <location>
        <position position="245"/>
    </location>
    <ligand>
        <name>Mg(2+)</name>
        <dbReference type="ChEBI" id="CHEBI:18420"/>
        <label>1</label>
    </ligand>
</feature>
<sequence length="294" mass="34297">MKIGVIYGGNSNEKEISIKSLENVEKSLKNLGYNYEKFESNDIQLHEKIINKDLILNIVHGEFGEDGKLQGYLDIFDKKYTSSPSETCNICFDKYLFYNIFFEKLNIPKMIKTDKYINPPFDFPLILKPRRGGSSKGIYIIHDQSNYKKYLKINIDTFGDTLIQKYVKGREFTLSIIEKSGEFIILPLLEIIPKNEFYDYNAKYTEGKAKLTINHEVHKNYKKQIENIFFTLREVLCFRDMLRIDFIISEEKIYVLEVNTVPGLTKLSDLPISANAHGINFDKLINIFINNHIK</sequence>
<evidence type="ECO:0000259" key="13">
    <source>
        <dbReference type="PROSITE" id="PS50975"/>
    </source>
</evidence>
<evidence type="ECO:0000313" key="15">
    <source>
        <dbReference type="Proteomes" id="UP000199322"/>
    </source>
</evidence>
<keyword evidence="11" id="KW-0464">Manganese</keyword>
<dbReference type="Proteomes" id="UP000199322">
    <property type="component" value="Unassembled WGS sequence"/>
</dbReference>
<evidence type="ECO:0000313" key="14">
    <source>
        <dbReference type="EMBL" id="SDC27585.1"/>
    </source>
</evidence>
<feature type="active site" evidence="10">
    <location>
        <position position="13"/>
    </location>
</feature>
<feature type="binding site" evidence="11">
    <location>
        <position position="257"/>
    </location>
    <ligand>
        <name>Mg(2+)</name>
        <dbReference type="ChEBI" id="CHEBI:18420"/>
        <label>1</label>
    </ligand>
</feature>
<evidence type="ECO:0000256" key="7">
    <source>
        <dbReference type="ARBA" id="ARBA00022960"/>
    </source>
</evidence>
<keyword evidence="5 12" id="KW-0547">Nucleotide-binding</keyword>
<feature type="binding site" evidence="11">
    <location>
        <position position="257"/>
    </location>
    <ligand>
        <name>Mg(2+)</name>
        <dbReference type="ChEBI" id="CHEBI:18420"/>
        <label>2</label>
    </ligand>
</feature>
<accession>A0A1G6KAG5</accession>
<dbReference type="PROSITE" id="PS50975">
    <property type="entry name" value="ATP_GRASP"/>
    <property type="match status" value="1"/>
</dbReference>
<dbReference type="AlphaFoldDB" id="A0A1G6KAG5"/>
<evidence type="ECO:0000256" key="11">
    <source>
        <dbReference type="PIRSR" id="PIRSR039102-3"/>
    </source>
</evidence>
<dbReference type="Gene3D" id="3.30.470.20">
    <property type="entry name" value="ATP-grasp fold, B domain"/>
    <property type="match status" value="1"/>
</dbReference>
<dbReference type="Gene3D" id="3.30.1490.20">
    <property type="entry name" value="ATP-grasp fold, A domain"/>
    <property type="match status" value="1"/>
</dbReference>
<evidence type="ECO:0000256" key="6">
    <source>
        <dbReference type="ARBA" id="ARBA00022840"/>
    </source>
</evidence>
<evidence type="ECO:0000256" key="12">
    <source>
        <dbReference type="PROSITE-ProRule" id="PRU00409"/>
    </source>
</evidence>
<evidence type="ECO:0000256" key="2">
    <source>
        <dbReference type="ARBA" id="ARBA00010871"/>
    </source>
</evidence>
<dbReference type="PANTHER" id="PTHR23132">
    <property type="entry name" value="D-ALANINE--D-ALANINE LIGASE"/>
    <property type="match status" value="1"/>
</dbReference>
<dbReference type="InterPro" id="IPR000291">
    <property type="entry name" value="D-Ala_lig_Van_CS"/>
</dbReference>
<organism evidence="14 15">
    <name type="scientific">Geotoga petraea</name>
    <dbReference type="NCBI Taxonomy" id="28234"/>
    <lineage>
        <taxon>Bacteria</taxon>
        <taxon>Thermotogati</taxon>
        <taxon>Thermotogota</taxon>
        <taxon>Thermotogae</taxon>
        <taxon>Petrotogales</taxon>
        <taxon>Petrotogaceae</taxon>
        <taxon>Geotoga</taxon>
    </lineage>
</organism>
<name>A0A1G6KAG5_9BACT</name>
<dbReference type="GO" id="GO:0009252">
    <property type="term" value="P:peptidoglycan biosynthetic process"/>
    <property type="evidence" value="ECO:0007669"/>
    <property type="project" value="UniProtKB-KW"/>
</dbReference>
<dbReference type="GO" id="GO:0046872">
    <property type="term" value="F:metal ion binding"/>
    <property type="evidence" value="ECO:0007669"/>
    <property type="project" value="UniProtKB-KW"/>
</dbReference>
<gene>
    <name evidence="14" type="ORF">SAMN04488588_0787</name>
</gene>
<dbReference type="Pfam" id="PF07478">
    <property type="entry name" value="Dala_Dala_lig_C"/>
    <property type="match status" value="1"/>
</dbReference>
<dbReference type="SUPFAM" id="SSF52440">
    <property type="entry name" value="PreATP-grasp domain"/>
    <property type="match status" value="1"/>
</dbReference>
<evidence type="ECO:0000256" key="5">
    <source>
        <dbReference type="ARBA" id="ARBA00022741"/>
    </source>
</evidence>
<reference evidence="14 15" key="1">
    <citation type="submission" date="2016-10" db="EMBL/GenBank/DDBJ databases">
        <authorList>
            <person name="de Groot N.N."/>
        </authorList>
    </citation>
    <scope>NUCLEOTIDE SEQUENCE [LARGE SCALE GENOMIC DNA]</scope>
    <source>
        <strain evidence="14 15">WG14</strain>
    </source>
</reference>
<feature type="domain" description="ATP-grasp" evidence="13">
    <location>
        <begin position="94"/>
        <end position="290"/>
    </location>
</feature>
<dbReference type="SUPFAM" id="SSF56059">
    <property type="entry name" value="Glutathione synthetase ATP-binding domain-like"/>
    <property type="match status" value="1"/>
</dbReference>
<evidence type="ECO:0000256" key="4">
    <source>
        <dbReference type="ARBA" id="ARBA00022598"/>
    </source>
</evidence>
<dbReference type="PANTHER" id="PTHR23132:SF23">
    <property type="entry name" value="D-ALANINE--D-ALANINE LIGASE B"/>
    <property type="match status" value="1"/>
</dbReference>
<dbReference type="GO" id="GO:0005524">
    <property type="term" value="F:ATP binding"/>
    <property type="evidence" value="ECO:0007669"/>
    <property type="project" value="UniProtKB-UniRule"/>
</dbReference>
<dbReference type="EMBL" id="FMYV01000002">
    <property type="protein sequence ID" value="SDC27585.1"/>
    <property type="molecule type" value="Genomic_DNA"/>
</dbReference>
<keyword evidence="3" id="KW-0963">Cytoplasm</keyword>
<evidence type="ECO:0000256" key="3">
    <source>
        <dbReference type="ARBA" id="ARBA00022490"/>
    </source>
</evidence>
<feature type="active site" evidence="10">
    <location>
        <position position="134"/>
    </location>
</feature>
<keyword evidence="15" id="KW-1185">Reference proteome</keyword>
<keyword evidence="6 12" id="KW-0067">ATP-binding</keyword>
<dbReference type="InterPro" id="IPR005905">
    <property type="entry name" value="D_ala_D_ala"/>
</dbReference>
<keyword evidence="7" id="KW-0133">Cell shape</keyword>